<reference evidence="3 4" key="1">
    <citation type="submission" date="2020-08" db="EMBL/GenBank/DDBJ databases">
        <title>Genomic Encyclopedia of Type Strains, Phase III (KMG-III): the genomes of soil and plant-associated and newly described type strains.</title>
        <authorList>
            <person name="Whitman W."/>
        </authorList>
    </citation>
    <scope>NUCLEOTIDE SEQUENCE [LARGE SCALE GENOMIC DNA]</scope>
    <source>
        <strain evidence="3 4">CECT 8840</strain>
    </source>
</reference>
<accession>A0A7W7QVC9</accession>
<comment type="caution">
    <text evidence="3">The sequence shown here is derived from an EMBL/GenBank/DDBJ whole genome shotgun (WGS) entry which is preliminary data.</text>
</comment>
<dbReference type="GO" id="GO:0004806">
    <property type="term" value="F:triacylglycerol lipase activity"/>
    <property type="evidence" value="ECO:0007669"/>
    <property type="project" value="InterPro"/>
</dbReference>
<feature type="domain" description="Serine aminopeptidase S33" evidence="2">
    <location>
        <begin position="120"/>
        <end position="357"/>
    </location>
</feature>
<dbReference type="InterPro" id="IPR022742">
    <property type="entry name" value="Hydrolase_4"/>
</dbReference>
<dbReference type="EMBL" id="JACHJP010000012">
    <property type="protein sequence ID" value="MBB4920183.1"/>
    <property type="molecule type" value="Genomic_DNA"/>
</dbReference>
<dbReference type="PANTHER" id="PTHR34853">
    <property type="match status" value="1"/>
</dbReference>
<feature type="chain" id="PRO_5030624382" evidence="1">
    <location>
        <begin position="21"/>
        <end position="385"/>
    </location>
</feature>
<dbReference type="SUPFAM" id="SSF53474">
    <property type="entry name" value="alpha/beta-Hydrolases"/>
    <property type="match status" value="1"/>
</dbReference>
<protein>
    <submittedName>
        <fullName evidence="3">Pimeloyl-ACP methyl ester carboxylesterase</fullName>
    </submittedName>
</protein>
<dbReference type="GO" id="GO:0016042">
    <property type="term" value="P:lipid catabolic process"/>
    <property type="evidence" value="ECO:0007669"/>
    <property type="project" value="InterPro"/>
</dbReference>
<dbReference type="PANTHER" id="PTHR34853:SF1">
    <property type="entry name" value="LIPASE 5"/>
    <property type="match status" value="1"/>
</dbReference>
<keyword evidence="4" id="KW-1185">Reference proteome</keyword>
<dbReference type="InterPro" id="IPR005152">
    <property type="entry name" value="Lipase_secreted"/>
</dbReference>
<dbReference type="Gene3D" id="3.40.50.1820">
    <property type="entry name" value="alpha/beta hydrolase"/>
    <property type="match status" value="2"/>
</dbReference>
<name>A0A7W7QVC9_9ACTN</name>
<evidence type="ECO:0000259" key="2">
    <source>
        <dbReference type="Pfam" id="PF12146"/>
    </source>
</evidence>
<evidence type="ECO:0000313" key="4">
    <source>
        <dbReference type="Proteomes" id="UP000552644"/>
    </source>
</evidence>
<evidence type="ECO:0000256" key="1">
    <source>
        <dbReference type="SAM" id="SignalP"/>
    </source>
</evidence>
<evidence type="ECO:0000313" key="3">
    <source>
        <dbReference type="EMBL" id="MBB4920183.1"/>
    </source>
</evidence>
<dbReference type="Pfam" id="PF12146">
    <property type="entry name" value="Hydrolase_4"/>
    <property type="match status" value="1"/>
</dbReference>
<dbReference type="PIRSF" id="PIRSF029171">
    <property type="entry name" value="Esterase_LipA"/>
    <property type="match status" value="1"/>
</dbReference>
<gene>
    <name evidence="3" type="ORF">FHS44_007327</name>
</gene>
<keyword evidence="1" id="KW-0732">Signal</keyword>
<dbReference type="Proteomes" id="UP000552644">
    <property type="component" value="Unassembled WGS sequence"/>
</dbReference>
<sequence>MALVSAAVTLAAGVPVSAAAERSAAGHPGVRGTVLSVRSLTGSQALPGASRNLLVTYVSKGVAGRAVKVTGTVALPKGRPPAGGWPVISWAHGTTGTADVCAPSRNTPGGPADDYISIVNTTLDGWVTNGFAVVQTDYEGLGTPGEHPYMNGAGAADTVIDMVRAARGVDRRVGRDWFAAGHSQGGHASLFTAVAQNAAGDVRLRGVVSIAPGGWGMSQVAPYILSGAPGAEQAISFLPTLLIGAAAADRSVKPDRLLTPEAAPLLTTARTGCLAQIRETATRVPVDKVFAREADLAPLTAYLKSQEPVGLEAKVPVLVAQGTADALTPKASTDRIVADMCAKAPKVTYRVYEGVDHRGAIAASFDDALTFVRLIRSGRAPVTTC</sequence>
<proteinExistence type="predicted"/>
<dbReference type="RefSeq" id="WP_221461700.1">
    <property type="nucleotide sequence ID" value="NZ_JACHJP010000012.1"/>
</dbReference>
<dbReference type="AlphaFoldDB" id="A0A7W7QVC9"/>
<dbReference type="InterPro" id="IPR029058">
    <property type="entry name" value="AB_hydrolase_fold"/>
</dbReference>
<feature type="signal peptide" evidence="1">
    <location>
        <begin position="1"/>
        <end position="20"/>
    </location>
</feature>
<organism evidence="3 4">
    <name type="scientific">Streptosporangium saharense</name>
    <dbReference type="NCBI Taxonomy" id="1706840"/>
    <lineage>
        <taxon>Bacteria</taxon>
        <taxon>Bacillati</taxon>
        <taxon>Actinomycetota</taxon>
        <taxon>Actinomycetes</taxon>
        <taxon>Streptosporangiales</taxon>
        <taxon>Streptosporangiaceae</taxon>
        <taxon>Streptosporangium</taxon>
    </lineage>
</organism>